<keyword evidence="3" id="KW-1185">Reference proteome</keyword>
<evidence type="ECO:0000256" key="1">
    <source>
        <dbReference type="SAM" id="Phobius"/>
    </source>
</evidence>
<keyword evidence="1" id="KW-1133">Transmembrane helix</keyword>
<dbReference type="Proteomes" id="UP001241072">
    <property type="component" value="Unassembled WGS sequence"/>
</dbReference>
<feature type="transmembrane region" description="Helical" evidence="1">
    <location>
        <begin position="831"/>
        <end position="851"/>
    </location>
</feature>
<keyword evidence="1" id="KW-0812">Transmembrane</keyword>
<feature type="transmembrane region" description="Helical" evidence="1">
    <location>
        <begin position="720"/>
        <end position="738"/>
    </location>
</feature>
<feature type="transmembrane region" description="Helical" evidence="1">
    <location>
        <begin position="871"/>
        <end position="891"/>
    </location>
</feature>
<name>A0ABT9BS14_9MICO</name>
<dbReference type="RefSeq" id="WP_305003846.1">
    <property type="nucleotide sequence ID" value="NZ_JAUQUB010000005.1"/>
</dbReference>
<evidence type="ECO:0000313" key="2">
    <source>
        <dbReference type="EMBL" id="MDO7883419.1"/>
    </source>
</evidence>
<gene>
    <name evidence="2" type="ORF">Q5716_14390</name>
</gene>
<accession>A0ABT9BS14</accession>
<reference evidence="2 3" key="1">
    <citation type="submission" date="2023-07" db="EMBL/GenBank/DDBJ databases">
        <title>Protaetiibacter sp. nov WY-16 isolated from soil.</title>
        <authorList>
            <person name="Liu B."/>
            <person name="Wan Y."/>
        </authorList>
    </citation>
    <scope>NUCLEOTIDE SEQUENCE [LARGE SCALE GENOMIC DNA]</scope>
    <source>
        <strain evidence="2 3">WY-16</strain>
    </source>
</reference>
<feature type="transmembrane region" description="Helical" evidence="1">
    <location>
        <begin position="806"/>
        <end position="824"/>
    </location>
</feature>
<feature type="transmembrane region" description="Helical" evidence="1">
    <location>
        <begin position="903"/>
        <end position="924"/>
    </location>
</feature>
<evidence type="ECO:0000313" key="3">
    <source>
        <dbReference type="Proteomes" id="UP001241072"/>
    </source>
</evidence>
<dbReference type="InterPro" id="IPR017853">
    <property type="entry name" value="GH"/>
</dbReference>
<evidence type="ECO:0008006" key="4">
    <source>
        <dbReference type="Google" id="ProtNLM"/>
    </source>
</evidence>
<keyword evidence="1" id="KW-0472">Membrane</keyword>
<feature type="transmembrane region" description="Helical" evidence="1">
    <location>
        <begin position="780"/>
        <end position="800"/>
    </location>
</feature>
<organism evidence="2 3">
    <name type="scientific">Antiquaquibacter soli</name>
    <dbReference type="NCBI Taxonomy" id="3064523"/>
    <lineage>
        <taxon>Bacteria</taxon>
        <taxon>Bacillati</taxon>
        <taxon>Actinomycetota</taxon>
        <taxon>Actinomycetes</taxon>
        <taxon>Micrococcales</taxon>
        <taxon>Microbacteriaceae</taxon>
        <taxon>Antiquaquibacter</taxon>
    </lineage>
</organism>
<feature type="transmembrane region" description="Helical" evidence="1">
    <location>
        <begin position="960"/>
        <end position="979"/>
    </location>
</feature>
<sequence length="986" mass="105768">MSRARRPVLAAVAAVVLLGLGAGVSVVLTDALGIRTESSDIPVESPGVASEQPTVIAPTFTAIEAPAGARMDLAVAELRDAAAGPTTATLSVTAGDGDPAVETYTLSGTATALSITAESLTGAVRGVYDLAAAARDGREFEFGTVESELPLRMVDLGAVGVDADPAQWVDGTDYSHNSRAFERVILADAPYIDEDALAEATADFELFVQHALAEGYTAVAVPGLIEYLTFDGLGVYDEGDDHIARAEAMRAAFGPLWQYAHDLCMRVYLRTDMLTLTTPLERYFDERFGGLDTENPEFWSVYASGLDELYAAAPSLDGVLIRIGEAGRVYDLPGWDYYSKLGVTTTPAVRAMLTSLTDQAEATGREVIFRSWTVGVGDVGDLHTSPDSYAAVLDGIDSPALIVSTKYTLGDFYSHLPLNTTLEGGDQRRIIEFQSRREFEAFGAFPNDLGSLYQQAIQRFIAANPNVEGIWTWTQDGGPWRAGPMTLELKAGFWQLYELNTELAVRLARDPSADPAELTADWARRWFSDDPATVRAIGEVMAQSRAAITDGLYIGPYADRRVFAIGLEPPPMMWIFEWDILTGDSAVLDVIYAVSRDDLDEAIAGGQRALDTVESMQSVLESTDAAAWKDPALRDAFLATLDYQRSTFEVLADYRTMVLRQAQWHDTGSAEAYTQWAAARDAFRASADAHLAEYSGSVDYPPLNLEAADLGIARADRDLAMAWAARVGLALVVLWLVLGMLGSRLRRVPGAAVARALWLAATRPWRAAEAVAPLTRAQRVALVAVPGAALVGSRGILTWFEAPAHLLVSLASWLVFAVVLVLAARRAVWPIVAVVAGAAMLRVALLLAVLTPTGPGGYWFGFWTDPVARSVYITIAFALFAWVIVAAGWALSTQVGARRAIGAVLLAVGAVLAVMGAFVGLLGAEQALTVWNDQLGLLPWGLSRILGITVYLEIPADTPWFAAALGAVLLAAGALLAFVRRRARAS</sequence>
<dbReference type="EMBL" id="JAUQUB010000005">
    <property type="protein sequence ID" value="MDO7883419.1"/>
    <property type="molecule type" value="Genomic_DNA"/>
</dbReference>
<proteinExistence type="predicted"/>
<protein>
    <recommendedName>
        <fullName evidence="4">Glycosyl hydrolase family 67 C-terminal domain-containing protein</fullName>
    </recommendedName>
</protein>
<dbReference type="SUPFAM" id="SSF51445">
    <property type="entry name" value="(Trans)glycosidases"/>
    <property type="match status" value="1"/>
</dbReference>
<comment type="caution">
    <text evidence="2">The sequence shown here is derived from an EMBL/GenBank/DDBJ whole genome shotgun (WGS) entry which is preliminary data.</text>
</comment>